<dbReference type="AlphaFoldDB" id="A0A0R0M6U7"/>
<dbReference type="Proteomes" id="UP000051530">
    <property type="component" value="Unassembled WGS sequence"/>
</dbReference>
<keyword evidence="2" id="KW-1185">Reference proteome</keyword>
<dbReference type="EMBL" id="LGUB01000045">
    <property type="protein sequence ID" value="KRH94656.1"/>
    <property type="molecule type" value="Genomic_DNA"/>
</dbReference>
<dbReference type="VEuPathDB" id="MicrosporidiaDB:M153_1800008196"/>
<dbReference type="OrthoDB" id="2191110at2759"/>
<sequence length="463" mass="55080">MDTKRNEELLKTIKKVNIISRNLDKNYKKMKKEVITTPSIILDSFEQYSEPQEKLDRAINFFDRLVDLIEHTEDGILQLEGFKKNKGGNVVHAIPLVDIYGKIDKNLNFLQKHPKAKKVRKFVILAEDTQNQIYLVVSEVFFKTVYDKFLEKVPHLDLLAKFLVKTRDKTEIIENYISIFIKKLSFEEKIDDDEIFINLINKFEKELENVKELNNFLFESKLSIFLNQNLINILAENIKTDILRFITLKDTKREYWEILTFLKLYSKCKSININLLEYIESFLQVFFDEIENWNTIRSDFGPEKFVIFTQSLFKEFTDEFSKDFVYQYDEKLGISNRKELEDKILITILTKLKHLSLNENEIDKNAYLISNLLEISQMNKQIGDLVLFDEIQNYKKQLLEIIKDMKIQEEFEIKKIIKQVQNWKMGAEIKNSLIEHIKKICKEKAKKISYKGNIDRDLDEIDK</sequence>
<evidence type="ECO:0008006" key="3">
    <source>
        <dbReference type="Google" id="ProtNLM"/>
    </source>
</evidence>
<protein>
    <recommendedName>
        <fullName evidence="3">Exocyst complex component Sec6</fullName>
    </recommendedName>
</protein>
<accession>A0A0R0M6U7</accession>
<name>A0A0R0M6U7_9MICR</name>
<comment type="caution">
    <text evidence="1">The sequence shown here is derived from an EMBL/GenBank/DDBJ whole genome shotgun (WGS) entry which is preliminary data.</text>
</comment>
<evidence type="ECO:0000313" key="2">
    <source>
        <dbReference type="Proteomes" id="UP000051530"/>
    </source>
</evidence>
<evidence type="ECO:0000313" key="1">
    <source>
        <dbReference type="EMBL" id="KRH94656.1"/>
    </source>
</evidence>
<gene>
    <name evidence="1" type="ORF">M153_1800008196</name>
</gene>
<proteinExistence type="predicted"/>
<reference evidence="1 2" key="1">
    <citation type="submission" date="2015-07" db="EMBL/GenBank/DDBJ databases">
        <title>The genome of Pseudoloma neurophilia, a relevant intracellular parasite of the zebrafish.</title>
        <authorList>
            <person name="Ndikumana S."/>
            <person name="Pelin A."/>
            <person name="Sanders J."/>
            <person name="Corradi N."/>
        </authorList>
    </citation>
    <scope>NUCLEOTIDE SEQUENCE [LARGE SCALE GENOMIC DNA]</scope>
    <source>
        <strain evidence="1 2">MK1</strain>
    </source>
</reference>
<organism evidence="1 2">
    <name type="scientific">Pseudoloma neurophilia</name>
    <dbReference type="NCBI Taxonomy" id="146866"/>
    <lineage>
        <taxon>Eukaryota</taxon>
        <taxon>Fungi</taxon>
        <taxon>Fungi incertae sedis</taxon>
        <taxon>Microsporidia</taxon>
        <taxon>Pseudoloma</taxon>
    </lineage>
</organism>